<feature type="compositionally biased region" description="Basic and acidic residues" evidence="1">
    <location>
        <begin position="240"/>
        <end position="252"/>
    </location>
</feature>
<feature type="region of interest" description="Disordered" evidence="1">
    <location>
        <begin position="227"/>
        <end position="252"/>
    </location>
</feature>
<evidence type="ECO:0000259" key="2">
    <source>
        <dbReference type="Pfam" id="PF00182"/>
    </source>
</evidence>
<dbReference type="PANTHER" id="PTHR34408">
    <property type="entry name" value="FAMILY PROTEIN, PUTATIVE-RELATED"/>
    <property type="match status" value="1"/>
</dbReference>
<comment type="caution">
    <text evidence="3">The sequence shown here is derived from an EMBL/GenBank/DDBJ whole genome shotgun (WGS) entry which is preliminary data.</text>
</comment>
<gene>
    <name evidence="3" type="ORF">GPA21_04370</name>
</gene>
<dbReference type="AlphaFoldDB" id="A0A972FCP4"/>
<dbReference type="InterPro" id="IPR052354">
    <property type="entry name" value="Cell_Wall_Dynamics_Protein"/>
</dbReference>
<protein>
    <submittedName>
        <fullName evidence="3">Glycoside hydrolase family 19 protein</fullName>
    </submittedName>
</protein>
<dbReference type="SUPFAM" id="SSF53955">
    <property type="entry name" value="Lysozyme-like"/>
    <property type="match status" value="1"/>
</dbReference>
<accession>A0A972FCP4</accession>
<evidence type="ECO:0000313" key="3">
    <source>
        <dbReference type="EMBL" id="NMG02205.1"/>
    </source>
</evidence>
<dbReference type="GO" id="GO:0006032">
    <property type="term" value="P:chitin catabolic process"/>
    <property type="evidence" value="ECO:0007669"/>
    <property type="project" value="InterPro"/>
</dbReference>
<dbReference type="GO" id="GO:0016998">
    <property type="term" value="P:cell wall macromolecule catabolic process"/>
    <property type="evidence" value="ECO:0007669"/>
    <property type="project" value="InterPro"/>
</dbReference>
<keyword evidence="4" id="KW-1185">Reference proteome</keyword>
<dbReference type="InterPro" id="IPR023346">
    <property type="entry name" value="Lysozyme-like_dom_sf"/>
</dbReference>
<organism evidence="3 4">
    <name type="scientific">Azoarcus taiwanensis</name>
    <dbReference type="NCBI Taxonomy" id="666964"/>
    <lineage>
        <taxon>Bacteria</taxon>
        <taxon>Pseudomonadati</taxon>
        <taxon>Pseudomonadota</taxon>
        <taxon>Betaproteobacteria</taxon>
        <taxon>Rhodocyclales</taxon>
        <taxon>Zoogloeaceae</taxon>
        <taxon>Azoarcus</taxon>
    </lineage>
</organism>
<dbReference type="Proteomes" id="UP000599523">
    <property type="component" value="Unassembled WGS sequence"/>
</dbReference>
<dbReference type="Pfam" id="PF00182">
    <property type="entry name" value="Glyco_hydro_19"/>
    <property type="match status" value="1"/>
</dbReference>
<evidence type="ECO:0000256" key="1">
    <source>
        <dbReference type="SAM" id="MobiDB-lite"/>
    </source>
</evidence>
<dbReference type="RefSeq" id="WP_168986996.1">
    <property type="nucleotide sequence ID" value="NZ_CAWPHM010000088.1"/>
</dbReference>
<dbReference type="Gene3D" id="3.90.1720.10">
    <property type="entry name" value="endopeptidase domain like (from Nostoc punctiforme)"/>
    <property type="match status" value="1"/>
</dbReference>
<dbReference type="InterPro" id="IPR000726">
    <property type="entry name" value="Glyco_hydro_19_cat"/>
</dbReference>
<dbReference type="Gene3D" id="1.10.530.10">
    <property type="match status" value="1"/>
</dbReference>
<name>A0A972FCP4_9RHOO</name>
<dbReference type="GO" id="GO:0004568">
    <property type="term" value="F:chitinase activity"/>
    <property type="evidence" value="ECO:0007669"/>
    <property type="project" value="InterPro"/>
</dbReference>
<reference evidence="3" key="1">
    <citation type="submission" date="2019-12" db="EMBL/GenBank/DDBJ databases">
        <title>Comparative genomics gives insights into the taxonomy of the Azoarcus-Aromatoleum group and reveals separate origins of nif in the plant-associated Azoarcus and non-plant-associated Aromatoleum sub-groups.</title>
        <authorList>
            <person name="Lafos M."/>
            <person name="Maluk M."/>
            <person name="Batista M."/>
            <person name="Junghare M."/>
            <person name="Carmona M."/>
            <person name="Faoro H."/>
            <person name="Cruz L.M."/>
            <person name="Battistoni F."/>
            <person name="De Souza E."/>
            <person name="Pedrosa F."/>
            <person name="Chen W.-M."/>
            <person name="Poole P.S."/>
            <person name="Dixon R.A."/>
            <person name="James E.K."/>
        </authorList>
    </citation>
    <scope>NUCLEOTIDE SEQUENCE</scope>
    <source>
        <strain evidence="3">NSC3</strain>
    </source>
</reference>
<feature type="domain" description="Glycoside hydrolase family 19 catalytic" evidence="2">
    <location>
        <begin position="41"/>
        <end position="92"/>
    </location>
</feature>
<dbReference type="EMBL" id="WTVM01000017">
    <property type="protein sequence ID" value="NMG02205.1"/>
    <property type="molecule type" value="Genomic_DNA"/>
</dbReference>
<dbReference type="PANTHER" id="PTHR34408:SF1">
    <property type="entry name" value="GLYCOSYL HYDROLASE FAMILY 19 DOMAIN-CONTAINING PROTEIN HI_1415"/>
    <property type="match status" value="1"/>
</dbReference>
<keyword evidence="3" id="KW-0378">Hydrolase</keyword>
<evidence type="ECO:0000313" key="4">
    <source>
        <dbReference type="Proteomes" id="UP000599523"/>
    </source>
</evidence>
<proteinExistence type="predicted"/>
<sequence>MVFPRYFADLEEARAYAHQPERIGSRVYGGRMGNGNEASGDGYRFRGRGLIQLTGKCNYQAFSDWVGEDVVAKPDLVAEKYAAHSAVFFWTNCDLNPLADIDDLTAITKRINGGLNGFDDRFQLLERAKVWFQKDSVQPESAASISPEVFSPGHRVCATALNLRSSPKVTPATWISTLAEGAAVQRLGQAGSPGWVQVRAMVGDALREGVVAERFLAPIESQPEPLNVTEALAPVPPGEESARAHPEVEPAHLRRDRADITRQRDGGWAFSLGESGRPARAVDAAPADKAEALLTIVDWLDVSNPQHLRYRPRGNTTFCNIYAHDFCDLAGAYLPRVWWTDRALQRWQAGEMPPVRYDDTVRELNANALHDWLADHGPGFGWHREIDLTTLQAAANSGEVCVIIAKRRDLNRSGHVSVVIPEHGEWLARRDRAGAVTRPVESQAGTRNHRVIVHADRPWWSNDRFSAHAFWRHR</sequence>